<keyword evidence="2" id="KW-1185">Reference proteome</keyword>
<comment type="caution">
    <text evidence="1">The sequence shown here is derived from an EMBL/GenBank/DDBJ whole genome shotgun (WGS) entry which is preliminary data.</text>
</comment>
<sequence>MQIQAAYVFVAIFLYLLGEARRKQVCHIYWILHFNATMYLGSLFPHSLRITFCLYDTEWACEISIPCIVALGLKLPDSRSLSFYSGRNSSPNVCSYLYNQH</sequence>
<proteinExistence type="predicted"/>
<dbReference type="InParanoid" id="A0A1Y2DV35"/>
<protein>
    <submittedName>
        <fullName evidence="1">Uncharacterized protein</fullName>
    </submittedName>
</protein>
<dbReference type="RefSeq" id="XP_040714653.1">
    <property type="nucleotide sequence ID" value="XM_040854232.1"/>
</dbReference>
<dbReference type="EMBL" id="MCFJ01000008">
    <property type="protein sequence ID" value="ORY62996.1"/>
    <property type="molecule type" value="Genomic_DNA"/>
</dbReference>
<evidence type="ECO:0000313" key="2">
    <source>
        <dbReference type="Proteomes" id="UP000193689"/>
    </source>
</evidence>
<organism evidence="1 2">
    <name type="scientific">Pseudomassariella vexata</name>
    <dbReference type="NCBI Taxonomy" id="1141098"/>
    <lineage>
        <taxon>Eukaryota</taxon>
        <taxon>Fungi</taxon>
        <taxon>Dikarya</taxon>
        <taxon>Ascomycota</taxon>
        <taxon>Pezizomycotina</taxon>
        <taxon>Sordariomycetes</taxon>
        <taxon>Xylariomycetidae</taxon>
        <taxon>Amphisphaeriales</taxon>
        <taxon>Pseudomassariaceae</taxon>
        <taxon>Pseudomassariella</taxon>
    </lineage>
</organism>
<accession>A0A1Y2DV35</accession>
<dbReference type="AlphaFoldDB" id="A0A1Y2DV35"/>
<dbReference type="GeneID" id="63770444"/>
<dbReference type="Proteomes" id="UP000193689">
    <property type="component" value="Unassembled WGS sequence"/>
</dbReference>
<name>A0A1Y2DV35_9PEZI</name>
<evidence type="ECO:0000313" key="1">
    <source>
        <dbReference type="EMBL" id="ORY62996.1"/>
    </source>
</evidence>
<reference evidence="1 2" key="1">
    <citation type="submission" date="2016-07" db="EMBL/GenBank/DDBJ databases">
        <title>Pervasive Adenine N6-methylation of Active Genes in Fungi.</title>
        <authorList>
            <consortium name="DOE Joint Genome Institute"/>
            <person name="Mondo S.J."/>
            <person name="Dannebaum R.O."/>
            <person name="Kuo R.C."/>
            <person name="Labutti K."/>
            <person name="Haridas S."/>
            <person name="Kuo A."/>
            <person name="Salamov A."/>
            <person name="Ahrendt S.R."/>
            <person name="Lipzen A."/>
            <person name="Sullivan W."/>
            <person name="Andreopoulos W.B."/>
            <person name="Clum A."/>
            <person name="Lindquist E."/>
            <person name="Daum C."/>
            <person name="Ramamoorthy G.K."/>
            <person name="Gryganskyi A."/>
            <person name="Culley D."/>
            <person name="Magnuson J.K."/>
            <person name="James T.Y."/>
            <person name="O'Malley M.A."/>
            <person name="Stajich J.E."/>
            <person name="Spatafora J.W."/>
            <person name="Visel A."/>
            <person name="Grigoriev I.V."/>
        </authorList>
    </citation>
    <scope>NUCLEOTIDE SEQUENCE [LARGE SCALE GENOMIC DNA]</scope>
    <source>
        <strain evidence="1 2">CBS 129021</strain>
    </source>
</reference>
<gene>
    <name evidence="1" type="ORF">BCR38DRAFT_218966</name>
</gene>